<dbReference type="AlphaFoldDB" id="A0ABD5SSM5"/>
<keyword evidence="2" id="KW-0436">Ligase</keyword>
<feature type="domain" description="RNA ligase" evidence="1">
    <location>
        <begin position="23"/>
        <end position="182"/>
    </location>
</feature>
<dbReference type="EMBL" id="JBHSWV010000267">
    <property type="protein sequence ID" value="MFC6766557.1"/>
    <property type="molecule type" value="Genomic_DNA"/>
</dbReference>
<accession>A0ABD5SSM5</accession>
<dbReference type="RefSeq" id="WP_273739512.1">
    <property type="nucleotide sequence ID" value="NZ_JAQIVI010000267.1"/>
</dbReference>
<keyword evidence="3" id="KW-1185">Reference proteome</keyword>
<organism evidence="2 3">
    <name type="scientific">Natrinema soli</name>
    <dbReference type="NCBI Taxonomy" id="1930624"/>
    <lineage>
        <taxon>Archaea</taxon>
        <taxon>Methanobacteriati</taxon>
        <taxon>Methanobacteriota</taxon>
        <taxon>Stenosarchaea group</taxon>
        <taxon>Halobacteria</taxon>
        <taxon>Halobacteriales</taxon>
        <taxon>Natrialbaceae</taxon>
        <taxon>Natrinema</taxon>
    </lineage>
</organism>
<evidence type="ECO:0000313" key="2">
    <source>
        <dbReference type="EMBL" id="MFC6766557.1"/>
    </source>
</evidence>
<protein>
    <submittedName>
        <fullName evidence="2">RNA ligase family protein</fullName>
    </submittedName>
</protein>
<comment type="caution">
    <text evidence="2">The sequence shown here is derived from an EMBL/GenBank/DDBJ whole genome shotgun (WGS) entry which is preliminary data.</text>
</comment>
<dbReference type="InterPro" id="IPR021122">
    <property type="entry name" value="RNA_ligase_dom_REL/Rnl2"/>
</dbReference>
<evidence type="ECO:0000259" key="1">
    <source>
        <dbReference type="Pfam" id="PF09414"/>
    </source>
</evidence>
<dbReference type="Pfam" id="PF09414">
    <property type="entry name" value="RNA_ligase"/>
    <property type="match status" value="1"/>
</dbReference>
<gene>
    <name evidence="2" type="ORF">ACFQE6_16635</name>
</gene>
<dbReference type="Proteomes" id="UP001596383">
    <property type="component" value="Unassembled WGS sequence"/>
</dbReference>
<sequence>MKRYPSIPRVENAPRELFDDGHLWLLEKVDGANFRFQLQRSGLVRFGDRNRWYSDPDAIPGPYHHAVRHVRERLDRDALRRAVDDVESIVFFGEAMHRHAIEYEWDRTPSVLGFDIWSDENGAFYPPDTTERIFERVGLRPVNAVERERHTRDFDPESYAVPQSNWYDGPAEGVIIRNKRGQRAKLLHPATRDVEETSSVDASAPELAATYATRQRMEKIARLLEDRQQPVTVEAVHERVLEDIVREAHNRLYRGSGTVEMDQFRSAVGRLVQQFLENRRESRSH</sequence>
<dbReference type="Gene3D" id="3.30.470.30">
    <property type="entry name" value="DNA ligase/mRNA capping enzyme"/>
    <property type="match status" value="1"/>
</dbReference>
<name>A0ABD5SSM5_9EURY</name>
<proteinExistence type="predicted"/>
<reference evidence="2 3" key="1">
    <citation type="journal article" date="2019" name="Int. J. Syst. Evol. Microbiol.">
        <title>The Global Catalogue of Microorganisms (GCM) 10K type strain sequencing project: providing services to taxonomists for standard genome sequencing and annotation.</title>
        <authorList>
            <consortium name="The Broad Institute Genomics Platform"/>
            <consortium name="The Broad Institute Genome Sequencing Center for Infectious Disease"/>
            <person name="Wu L."/>
            <person name="Ma J."/>
        </authorList>
    </citation>
    <scope>NUCLEOTIDE SEQUENCE [LARGE SCALE GENOMIC DNA]</scope>
    <source>
        <strain evidence="2 3">LMG 29247</strain>
    </source>
</reference>
<dbReference type="GO" id="GO:0016874">
    <property type="term" value="F:ligase activity"/>
    <property type="evidence" value="ECO:0007669"/>
    <property type="project" value="UniProtKB-KW"/>
</dbReference>
<evidence type="ECO:0000313" key="3">
    <source>
        <dbReference type="Proteomes" id="UP001596383"/>
    </source>
</evidence>
<dbReference type="SUPFAM" id="SSF56091">
    <property type="entry name" value="DNA ligase/mRNA capping enzyme, catalytic domain"/>
    <property type="match status" value="1"/>
</dbReference>